<feature type="transmembrane region" description="Helical" evidence="2">
    <location>
        <begin position="841"/>
        <end position="860"/>
    </location>
</feature>
<accession>A0A2U1PWR1</accession>
<dbReference type="EMBL" id="PKPP01000651">
    <property type="protein sequence ID" value="PWA90162.1"/>
    <property type="molecule type" value="Genomic_DNA"/>
</dbReference>
<gene>
    <name evidence="3" type="ORF">CTI12_AA097710</name>
</gene>
<feature type="transmembrane region" description="Helical" evidence="2">
    <location>
        <begin position="898"/>
        <end position="921"/>
    </location>
</feature>
<protein>
    <submittedName>
        <fullName evidence="3">Phytosulfokine</fullName>
    </submittedName>
</protein>
<keyword evidence="4" id="KW-1185">Reference proteome</keyword>
<name>A0A2U1PWR1_ARTAN</name>
<keyword evidence="2" id="KW-0472">Membrane</keyword>
<feature type="transmembrane region" description="Helical" evidence="2">
    <location>
        <begin position="422"/>
        <end position="445"/>
    </location>
</feature>
<comment type="caution">
    <text evidence="3">The sequence shown here is derived from an EMBL/GenBank/DDBJ whole genome shotgun (WGS) entry which is preliminary data.</text>
</comment>
<feature type="transmembrane region" description="Helical" evidence="2">
    <location>
        <begin position="933"/>
        <end position="957"/>
    </location>
</feature>
<feature type="region of interest" description="Disordered" evidence="1">
    <location>
        <begin position="374"/>
        <end position="395"/>
    </location>
</feature>
<feature type="region of interest" description="Disordered" evidence="1">
    <location>
        <begin position="1"/>
        <end position="45"/>
    </location>
</feature>
<keyword evidence="2" id="KW-0812">Transmembrane</keyword>
<organism evidence="3 4">
    <name type="scientific">Artemisia annua</name>
    <name type="common">Sweet wormwood</name>
    <dbReference type="NCBI Taxonomy" id="35608"/>
    <lineage>
        <taxon>Eukaryota</taxon>
        <taxon>Viridiplantae</taxon>
        <taxon>Streptophyta</taxon>
        <taxon>Embryophyta</taxon>
        <taxon>Tracheophyta</taxon>
        <taxon>Spermatophyta</taxon>
        <taxon>Magnoliopsida</taxon>
        <taxon>eudicotyledons</taxon>
        <taxon>Gunneridae</taxon>
        <taxon>Pentapetalae</taxon>
        <taxon>asterids</taxon>
        <taxon>campanulids</taxon>
        <taxon>Asterales</taxon>
        <taxon>Asteraceae</taxon>
        <taxon>Asteroideae</taxon>
        <taxon>Anthemideae</taxon>
        <taxon>Artemisiinae</taxon>
        <taxon>Artemisia</taxon>
    </lineage>
</organism>
<evidence type="ECO:0000256" key="2">
    <source>
        <dbReference type="SAM" id="Phobius"/>
    </source>
</evidence>
<feature type="compositionally biased region" description="Polar residues" evidence="1">
    <location>
        <begin position="384"/>
        <end position="395"/>
    </location>
</feature>
<evidence type="ECO:0000313" key="3">
    <source>
        <dbReference type="EMBL" id="PWA90162.1"/>
    </source>
</evidence>
<dbReference type="Proteomes" id="UP000245207">
    <property type="component" value="Unassembled WGS sequence"/>
</dbReference>
<keyword evidence="2" id="KW-1133">Transmembrane helix</keyword>
<sequence>MSEQEPKPPNPNELISPPPVVNPPSSRMDKNLRTKKTNKSLNTKNNSTMKHVDMLSKSSDVIFRKVATRSGAKGAEDMEVGDGISEDMEVQKDVAIEGMSSEVNLGLKKNVEGSDMVNLSKEVSLDKKGNDNVSVMFPELNSVYGSKKNDGGNNNSTIGSDNPVNVNVNSVLASDISDKSCVNDKNVMEGIVDGNGSVSNGKLGNGQAMQVDSSNVTGSSSVSNGNLGNGQTMQMDSGKMDVQNTLNKDGSKVSGTVSRPLSFSNAVQGKNFGGGNKLKLIPCSKNNEGKITASMCDKAYGRASFARVLIEVDAKKGIVDSVEVWYKKLGRSMSLKVNFKNCNHRTLTEEEKLVRANVNVQKNAKVDMEPRLNDGWQTAHGKKSSNGVAMNEKSQPSPAKAADMALVLLRTMSHIVMVMKRVIVVSLTMVMVDIGLILGEVAIVIEVEVPKETQVKHIAQRNFTTKNRYAALVDEEGEDVQNELEGIKINIDVACEMGIDISNEERSKWPKELQEYYEQKCLVMGKNEKFEKLKKIVDELNNEITSRSKSIEAKVTEEANDMVAEEMESTGASRGPALKKVYSELYNSEVKQIQQLNFRKLLAEVELFIVLEQPSSEVAKTGCHFARRLWERLKIMAKLNLVSNCWPQLISSIVNIPAKNSIWSVIQRLVWGAAVYYIWQERNVRLFGGYSRNEDELFKIISDAIRLRIMGMQLKVTPDVISASKAIGMDSLVMVSYNRMVWFCPGSFPFGCGLSSNKELCTTAKVIDLDCADYVLVEFLFCYCNDKELCTTARWLDLVCADYVMEGDWIYYLIHKGLCTTAKWLGLVCADYVIGWYRMNYVLVWLYSIFIVSCFLLWTLEDWWYGLYSRNFMMVGVFTKTKRCITCMIWRVKSGRVIIGFGLIEVGLMELTGADVLYFWWSYTGWRGYHSQKILICLTIYFPITFNFCALFPWPIFFPQGFAW</sequence>
<evidence type="ECO:0000256" key="1">
    <source>
        <dbReference type="SAM" id="MobiDB-lite"/>
    </source>
</evidence>
<reference evidence="3 4" key="1">
    <citation type="journal article" date="2018" name="Mol. Plant">
        <title>The genome of Artemisia annua provides insight into the evolution of Asteraceae family and artemisinin biosynthesis.</title>
        <authorList>
            <person name="Shen Q."/>
            <person name="Zhang L."/>
            <person name="Liao Z."/>
            <person name="Wang S."/>
            <person name="Yan T."/>
            <person name="Shi P."/>
            <person name="Liu M."/>
            <person name="Fu X."/>
            <person name="Pan Q."/>
            <person name="Wang Y."/>
            <person name="Lv Z."/>
            <person name="Lu X."/>
            <person name="Zhang F."/>
            <person name="Jiang W."/>
            <person name="Ma Y."/>
            <person name="Chen M."/>
            <person name="Hao X."/>
            <person name="Li L."/>
            <person name="Tang Y."/>
            <person name="Lv G."/>
            <person name="Zhou Y."/>
            <person name="Sun X."/>
            <person name="Brodelius P.E."/>
            <person name="Rose J.K.C."/>
            <person name="Tang K."/>
        </authorList>
    </citation>
    <scope>NUCLEOTIDE SEQUENCE [LARGE SCALE GENOMIC DNA]</scope>
    <source>
        <strain evidence="4">cv. Huhao1</strain>
        <tissue evidence="3">Leaf</tissue>
    </source>
</reference>
<dbReference type="AlphaFoldDB" id="A0A2U1PWR1"/>
<evidence type="ECO:0000313" key="4">
    <source>
        <dbReference type="Proteomes" id="UP000245207"/>
    </source>
</evidence>
<proteinExistence type="predicted"/>
<feature type="compositionally biased region" description="Pro residues" evidence="1">
    <location>
        <begin position="7"/>
        <end position="22"/>
    </location>
</feature>